<dbReference type="SMART" id="SM00256">
    <property type="entry name" value="FBOX"/>
    <property type="match status" value="1"/>
</dbReference>
<name>R0FUA4_9BRAS</name>
<dbReference type="PANTHER" id="PTHR31672">
    <property type="entry name" value="BNACNNG10540D PROTEIN"/>
    <property type="match status" value="1"/>
</dbReference>
<evidence type="ECO:0000313" key="3">
    <source>
        <dbReference type="Proteomes" id="UP000029121"/>
    </source>
</evidence>
<dbReference type="InterPro" id="IPR001810">
    <property type="entry name" value="F-box_dom"/>
</dbReference>
<gene>
    <name evidence="2" type="ORF">CARUB_v10019523mg</name>
</gene>
<sequence length="150" mass="17669">MEGEKRKRGNTPQEIIDEILIKLPVKSLVRFKAVSREWRGTMESKYFIEKHNQYQKSLQLRQVRILIFSEEKRYNGLSLETMLVSASGLVLHVPPCLLPIRSFNRFDFYKITMPCDGLICIYTHTRIFNLFNPATTIRRRLPYPTSDICD</sequence>
<organism evidence="2 3">
    <name type="scientific">Capsella rubella</name>
    <dbReference type="NCBI Taxonomy" id="81985"/>
    <lineage>
        <taxon>Eukaryota</taxon>
        <taxon>Viridiplantae</taxon>
        <taxon>Streptophyta</taxon>
        <taxon>Embryophyta</taxon>
        <taxon>Tracheophyta</taxon>
        <taxon>Spermatophyta</taxon>
        <taxon>Magnoliopsida</taxon>
        <taxon>eudicotyledons</taxon>
        <taxon>Gunneridae</taxon>
        <taxon>Pentapetalae</taxon>
        <taxon>rosids</taxon>
        <taxon>malvids</taxon>
        <taxon>Brassicales</taxon>
        <taxon>Brassicaceae</taxon>
        <taxon>Camelineae</taxon>
        <taxon>Capsella</taxon>
    </lineage>
</organism>
<keyword evidence="3" id="KW-1185">Reference proteome</keyword>
<dbReference type="Pfam" id="PF00646">
    <property type="entry name" value="F-box"/>
    <property type="match status" value="1"/>
</dbReference>
<evidence type="ECO:0000259" key="1">
    <source>
        <dbReference type="PROSITE" id="PS50181"/>
    </source>
</evidence>
<dbReference type="Proteomes" id="UP000029121">
    <property type="component" value="Unassembled WGS sequence"/>
</dbReference>
<dbReference type="PANTHER" id="PTHR31672:SF13">
    <property type="entry name" value="F-BOX PROTEIN CPR30-LIKE"/>
    <property type="match status" value="1"/>
</dbReference>
<dbReference type="AlphaFoldDB" id="R0FUA4"/>
<reference evidence="3" key="1">
    <citation type="journal article" date="2013" name="Nat. Genet.">
        <title>The Capsella rubella genome and the genomic consequences of rapid mating system evolution.</title>
        <authorList>
            <person name="Slotte T."/>
            <person name="Hazzouri K.M."/>
            <person name="Agren J.A."/>
            <person name="Koenig D."/>
            <person name="Maumus F."/>
            <person name="Guo Y.L."/>
            <person name="Steige K."/>
            <person name="Platts A.E."/>
            <person name="Escobar J.S."/>
            <person name="Newman L.K."/>
            <person name="Wang W."/>
            <person name="Mandakova T."/>
            <person name="Vello E."/>
            <person name="Smith L.M."/>
            <person name="Henz S.R."/>
            <person name="Steffen J."/>
            <person name="Takuno S."/>
            <person name="Brandvain Y."/>
            <person name="Coop G."/>
            <person name="Andolfatto P."/>
            <person name="Hu T.T."/>
            <person name="Blanchette M."/>
            <person name="Clark R.M."/>
            <person name="Quesneville H."/>
            <person name="Nordborg M."/>
            <person name="Gaut B.S."/>
            <person name="Lysak M.A."/>
            <person name="Jenkins J."/>
            <person name="Grimwood J."/>
            <person name="Chapman J."/>
            <person name="Prochnik S."/>
            <person name="Shu S."/>
            <person name="Rokhsar D."/>
            <person name="Schmutz J."/>
            <person name="Weigel D."/>
            <person name="Wright S.I."/>
        </authorList>
    </citation>
    <scope>NUCLEOTIDE SEQUENCE [LARGE SCALE GENOMIC DNA]</scope>
    <source>
        <strain evidence="3">cv. Monte Gargano</strain>
    </source>
</reference>
<dbReference type="KEGG" id="crb:17887506"/>
<dbReference type="SUPFAM" id="SSF81383">
    <property type="entry name" value="F-box domain"/>
    <property type="match status" value="1"/>
</dbReference>
<dbReference type="PROSITE" id="PS50181">
    <property type="entry name" value="FBOX"/>
    <property type="match status" value="1"/>
</dbReference>
<dbReference type="OrthoDB" id="1021530at2759"/>
<dbReference type="EMBL" id="KB870809">
    <property type="protein sequence ID" value="EOA26101.1"/>
    <property type="molecule type" value="Genomic_DNA"/>
</dbReference>
<dbReference type="STRING" id="81985.R0FUA4"/>
<feature type="domain" description="F-box" evidence="1">
    <location>
        <begin position="5"/>
        <end position="51"/>
    </location>
</feature>
<evidence type="ECO:0000313" key="2">
    <source>
        <dbReference type="EMBL" id="EOA26101.1"/>
    </source>
</evidence>
<feature type="non-terminal residue" evidence="2">
    <location>
        <position position="150"/>
    </location>
</feature>
<dbReference type="Gene3D" id="1.20.1280.50">
    <property type="match status" value="1"/>
</dbReference>
<dbReference type="InterPro" id="IPR036047">
    <property type="entry name" value="F-box-like_dom_sf"/>
</dbReference>
<accession>R0FUA4</accession>
<protein>
    <recommendedName>
        <fullName evidence="1">F-box domain-containing protein</fullName>
    </recommendedName>
</protein>
<proteinExistence type="predicted"/>
<dbReference type="InterPro" id="IPR050796">
    <property type="entry name" value="SCF_F-box_component"/>
</dbReference>